<name>A0A7Y1QLR6_9PSED</name>
<protein>
    <submittedName>
        <fullName evidence="1">Uncharacterized protein</fullName>
    </submittedName>
</protein>
<gene>
    <name evidence="1" type="ORF">HBO33_11710</name>
</gene>
<evidence type="ECO:0000313" key="1">
    <source>
        <dbReference type="EMBL" id="NNA95837.1"/>
    </source>
</evidence>
<dbReference type="RefSeq" id="WP_169897724.1">
    <property type="nucleotide sequence ID" value="NZ_JAAQYP010000015.1"/>
</dbReference>
<dbReference type="AlphaFoldDB" id="A0A7Y1QLR6"/>
<dbReference type="EMBL" id="JAAQYP010000015">
    <property type="protein sequence ID" value="NNA95837.1"/>
    <property type="molecule type" value="Genomic_DNA"/>
</dbReference>
<reference evidence="1 2" key="1">
    <citation type="journal article" date="2020" name="Front. Microbiol.">
        <title>Genetic Organization of the aprX-lipA2 Operon Affects the Proteolytic Potential of Pseudomonas Species in Milk.</title>
        <authorList>
            <person name="Maier C."/>
            <person name="Huptas C."/>
            <person name="von Neubeck M."/>
            <person name="Scherer S."/>
            <person name="Wenning M."/>
            <person name="Lucking G."/>
        </authorList>
    </citation>
    <scope>NUCLEOTIDE SEQUENCE [LARGE SCALE GENOMIC DNA]</scope>
    <source>
        <strain evidence="1 2">G4779</strain>
    </source>
</reference>
<evidence type="ECO:0000313" key="2">
    <source>
        <dbReference type="Proteomes" id="UP000542111"/>
    </source>
</evidence>
<proteinExistence type="predicted"/>
<sequence length="76" mass="8345">MKKQQENERDEKTPNEIFSTAMQAGICDALMIIGVVLAGDERAKTLLSQSYETIMALAPQRLGSLDQMPALALEGY</sequence>
<comment type="caution">
    <text evidence="1">The sequence shown here is derived from an EMBL/GenBank/DDBJ whole genome shotgun (WGS) entry which is preliminary data.</text>
</comment>
<organism evidence="1 2">
    <name type="scientific">Pseudomonas gessardii</name>
    <dbReference type="NCBI Taxonomy" id="78544"/>
    <lineage>
        <taxon>Bacteria</taxon>
        <taxon>Pseudomonadati</taxon>
        <taxon>Pseudomonadota</taxon>
        <taxon>Gammaproteobacteria</taxon>
        <taxon>Pseudomonadales</taxon>
        <taxon>Pseudomonadaceae</taxon>
        <taxon>Pseudomonas</taxon>
    </lineage>
</organism>
<accession>A0A7Y1QLR6</accession>
<dbReference type="Proteomes" id="UP000542111">
    <property type="component" value="Unassembled WGS sequence"/>
</dbReference>